<dbReference type="InterPro" id="IPR036412">
    <property type="entry name" value="HAD-like_sf"/>
</dbReference>
<dbReference type="OrthoDB" id="25607at2"/>
<keyword evidence="2" id="KW-0479">Metal-binding</keyword>
<dbReference type="KEGG" id="gyu:FE374_02045"/>
<proteinExistence type="inferred from homology"/>
<dbReference type="SUPFAM" id="SSF56784">
    <property type="entry name" value="HAD-like"/>
    <property type="match status" value="1"/>
</dbReference>
<dbReference type="Proteomes" id="UP000314616">
    <property type="component" value="Chromosome"/>
</dbReference>
<protein>
    <submittedName>
        <fullName evidence="5">HAD family hydrolase</fullName>
    </submittedName>
</protein>
<organism evidence="5 6">
    <name type="scientific">Georgenia yuyongxinii</name>
    <dbReference type="NCBI Taxonomy" id="2589797"/>
    <lineage>
        <taxon>Bacteria</taxon>
        <taxon>Bacillati</taxon>
        <taxon>Actinomycetota</taxon>
        <taxon>Actinomycetes</taxon>
        <taxon>Micrococcales</taxon>
        <taxon>Bogoriellaceae</taxon>
        <taxon>Georgenia</taxon>
    </lineage>
</organism>
<dbReference type="NCBIfam" id="TIGR01488">
    <property type="entry name" value="HAD-SF-IB"/>
    <property type="match status" value="1"/>
</dbReference>
<dbReference type="PANTHER" id="PTHR43344">
    <property type="entry name" value="PHOSPHOSERINE PHOSPHATASE"/>
    <property type="match status" value="1"/>
</dbReference>
<dbReference type="InterPro" id="IPR023214">
    <property type="entry name" value="HAD_sf"/>
</dbReference>
<dbReference type="RefSeq" id="WP_139927011.1">
    <property type="nucleotide sequence ID" value="NZ_CP040915.1"/>
</dbReference>
<evidence type="ECO:0000313" key="5">
    <source>
        <dbReference type="EMBL" id="QDC23569.1"/>
    </source>
</evidence>
<evidence type="ECO:0000313" key="6">
    <source>
        <dbReference type="Proteomes" id="UP000314616"/>
    </source>
</evidence>
<dbReference type="Pfam" id="PF12710">
    <property type="entry name" value="HAD"/>
    <property type="match status" value="1"/>
</dbReference>
<dbReference type="Gene3D" id="3.40.50.1000">
    <property type="entry name" value="HAD superfamily/HAD-like"/>
    <property type="match status" value="1"/>
</dbReference>
<keyword evidence="3 5" id="KW-0378">Hydrolase</keyword>
<evidence type="ECO:0000256" key="3">
    <source>
        <dbReference type="ARBA" id="ARBA00022801"/>
    </source>
</evidence>
<sequence>MSAEPASAPRAAFFDLDKTVLSTASSVTLARPLLAAGLLTRADLLRSAAAQLGYVLVGADRRRSERVREQLSLMVDGWEEPRFRKVVEGALSTFVQPRVYREAVELIQRHHDDGADVVVVSASAEDVVRPIAAMLGADEVIASAMEVVDGHFTGRVARYVFGPAKADAIRALAAQRGYDLAACAAYSDSVTDLPMLEAVGHPVAVNPDRALRRTAVARGWPVHHFARPVPLRTWWTRPLRVGAGSAVVVGLVAAGATVLRRAHRAH</sequence>
<evidence type="ECO:0000256" key="1">
    <source>
        <dbReference type="ARBA" id="ARBA00009184"/>
    </source>
</evidence>
<dbReference type="InterPro" id="IPR006385">
    <property type="entry name" value="HAD_hydro_SerB1"/>
</dbReference>
<gene>
    <name evidence="5" type="ORF">FE374_02045</name>
</gene>
<name>A0A5B8BYS5_9MICO</name>
<dbReference type="FunFam" id="3.40.50.1000:FF:000025">
    <property type="entry name" value="HAD hydrolase, family IB"/>
    <property type="match status" value="1"/>
</dbReference>
<dbReference type="GO" id="GO:0046872">
    <property type="term" value="F:metal ion binding"/>
    <property type="evidence" value="ECO:0007669"/>
    <property type="project" value="UniProtKB-KW"/>
</dbReference>
<dbReference type="NCBIfam" id="TIGR01490">
    <property type="entry name" value="HAD-SF-IB-hyp1"/>
    <property type="match status" value="1"/>
</dbReference>
<dbReference type="PANTHER" id="PTHR43344:SF13">
    <property type="entry name" value="PHOSPHATASE RV3661-RELATED"/>
    <property type="match status" value="1"/>
</dbReference>
<comment type="similarity">
    <text evidence="1">Belongs to the HAD-like hydrolase superfamily. SerB family.</text>
</comment>
<keyword evidence="4" id="KW-0460">Magnesium</keyword>
<dbReference type="GO" id="GO:0016787">
    <property type="term" value="F:hydrolase activity"/>
    <property type="evidence" value="ECO:0007669"/>
    <property type="project" value="UniProtKB-KW"/>
</dbReference>
<dbReference type="Gene3D" id="1.20.1440.100">
    <property type="entry name" value="SG protein - dephosphorylation function"/>
    <property type="match status" value="1"/>
</dbReference>
<reference evidence="5 6" key="1">
    <citation type="submission" date="2019-05" db="EMBL/GenBank/DDBJ databases">
        <title>Georgenia *** sp. nov., and Georgenia *** sp. nov., isolated from the intestinal contents of plateau pika (Ochotona curzoniae) in the Qinghai-Tibet plateau of China.</title>
        <authorList>
            <person name="Tian Z."/>
        </authorList>
    </citation>
    <scope>NUCLEOTIDE SEQUENCE [LARGE SCALE GENOMIC DNA]</scope>
    <source>
        <strain evidence="5 6">Z443</strain>
    </source>
</reference>
<dbReference type="AlphaFoldDB" id="A0A5B8BYS5"/>
<dbReference type="CDD" id="cd02612">
    <property type="entry name" value="HAD_PGPPase"/>
    <property type="match status" value="1"/>
</dbReference>
<accession>A0A5B8BYS5</accession>
<evidence type="ECO:0000256" key="2">
    <source>
        <dbReference type="ARBA" id="ARBA00022723"/>
    </source>
</evidence>
<dbReference type="InterPro" id="IPR050582">
    <property type="entry name" value="HAD-like_SerB"/>
</dbReference>
<evidence type="ECO:0000256" key="4">
    <source>
        <dbReference type="ARBA" id="ARBA00022842"/>
    </source>
</evidence>
<dbReference type="EMBL" id="CP040915">
    <property type="protein sequence ID" value="QDC23569.1"/>
    <property type="molecule type" value="Genomic_DNA"/>
</dbReference>